<protein>
    <submittedName>
        <fullName evidence="3">Transcriptional regulator</fullName>
    </submittedName>
</protein>
<dbReference type="GO" id="GO:0003677">
    <property type="term" value="F:DNA binding"/>
    <property type="evidence" value="ECO:0007669"/>
    <property type="project" value="UniProtKB-KW"/>
</dbReference>
<keyword evidence="1" id="KW-0238">DNA-binding</keyword>
<dbReference type="EMBL" id="BMYQ01000006">
    <property type="protein sequence ID" value="GGW33966.1"/>
    <property type="molecule type" value="Genomic_DNA"/>
</dbReference>
<dbReference type="RefSeq" id="WP_189634023.1">
    <property type="nucleotide sequence ID" value="NZ_BMYQ01000006.1"/>
</dbReference>
<organism evidence="3 4">
    <name type="scientific">Gemmobacter lanyuensis</name>
    <dbReference type="NCBI Taxonomy" id="1054497"/>
    <lineage>
        <taxon>Bacteria</taxon>
        <taxon>Pseudomonadati</taxon>
        <taxon>Pseudomonadota</taxon>
        <taxon>Alphaproteobacteria</taxon>
        <taxon>Rhodobacterales</taxon>
        <taxon>Paracoccaceae</taxon>
        <taxon>Gemmobacter</taxon>
    </lineage>
</organism>
<evidence type="ECO:0000256" key="1">
    <source>
        <dbReference type="ARBA" id="ARBA00023125"/>
    </source>
</evidence>
<comment type="caution">
    <text evidence="3">The sequence shown here is derived from an EMBL/GenBank/DDBJ whole genome shotgun (WGS) entry which is preliminary data.</text>
</comment>
<evidence type="ECO:0000313" key="4">
    <source>
        <dbReference type="Proteomes" id="UP000628984"/>
    </source>
</evidence>
<sequence length="175" mass="18612">MARKKIIPDAKVHAEILRLLAQGGDRAVSFATVAQATGLAGPTLVQRFGSREGMVHTALMAGWAELEDQTAQAEAAAPLTAKGAQVMLKTLTSEAPLLASLPQMTADARDSALRAQAEGWRVRIEQALALRLGGGPRGREGAALLFAAWQGQIMWMPMGGKGFRLKELVKRVTDA</sequence>
<proteinExistence type="predicted"/>
<evidence type="ECO:0000259" key="2">
    <source>
        <dbReference type="Pfam" id="PF00440"/>
    </source>
</evidence>
<name>A0A918IV64_9RHOB</name>
<dbReference type="Pfam" id="PF00440">
    <property type="entry name" value="TetR_N"/>
    <property type="match status" value="1"/>
</dbReference>
<dbReference type="InterPro" id="IPR009057">
    <property type="entry name" value="Homeodomain-like_sf"/>
</dbReference>
<keyword evidence="4" id="KW-1185">Reference proteome</keyword>
<dbReference type="Proteomes" id="UP000628984">
    <property type="component" value="Unassembled WGS sequence"/>
</dbReference>
<dbReference type="AlphaFoldDB" id="A0A918IV64"/>
<reference evidence="3" key="2">
    <citation type="submission" date="2020-09" db="EMBL/GenBank/DDBJ databases">
        <authorList>
            <person name="Sun Q."/>
            <person name="Kim S."/>
        </authorList>
    </citation>
    <scope>NUCLEOTIDE SEQUENCE</scope>
    <source>
        <strain evidence="3">KCTC 23714</strain>
    </source>
</reference>
<reference evidence="3" key="1">
    <citation type="journal article" date="2014" name="Int. J. Syst. Evol. Microbiol.">
        <title>Complete genome sequence of Corynebacterium casei LMG S-19264T (=DSM 44701T), isolated from a smear-ripened cheese.</title>
        <authorList>
            <consortium name="US DOE Joint Genome Institute (JGI-PGF)"/>
            <person name="Walter F."/>
            <person name="Albersmeier A."/>
            <person name="Kalinowski J."/>
            <person name="Ruckert C."/>
        </authorList>
    </citation>
    <scope>NUCLEOTIDE SEQUENCE</scope>
    <source>
        <strain evidence="3">KCTC 23714</strain>
    </source>
</reference>
<accession>A0A918IV64</accession>
<evidence type="ECO:0000313" key="3">
    <source>
        <dbReference type="EMBL" id="GGW33966.1"/>
    </source>
</evidence>
<feature type="domain" description="HTH tetR-type" evidence="2">
    <location>
        <begin position="17"/>
        <end position="56"/>
    </location>
</feature>
<dbReference type="SUPFAM" id="SSF46689">
    <property type="entry name" value="Homeodomain-like"/>
    <property type="match status" value="1"/>
</dbReference>
<dbReference type="Gene3D" id="1.10.357.10">
    <property type="entry name" value="Tetracycline Repressor, domain 2"/>
    <property type="match status" value="1"/>
</dbReference>
<dbReference type="InterPro" id="IPR001647">
    <property type="entry name" value="HTH_TetR"/>
</dbReference>
<gene>
    <name evidence="3" type="ORF">GCM10011452_23180</name>
</gene>